<sequence>MAHGATSKSHGNIEPGKQEEDSGLCQHVACYTVVRCYQWNSLIVDFIILDHGNIHGESTAATVKLAWNRSSKEIFNQDGGVGSDSQLVSAELTMERELSSAMRLRVDSICFTLFSKVLDRDSRVATGFCAMTDWIEHLGSKRRIVPLLHLEMIQGHFRQIHQYSIRLALRDVPSLIEFYITGVTILKGIPTWETGLISVS</sequence>
<proteinExistence type="predicted"/>
<keyword evidence="2" id="KW-1185">Reference proteome</keyword>
<organism evidence="1 2">
    <name type="scientific">Fusarium redolens</name>
    <dbReference type="NCBI Taxonomy" id="48865"/>
    <lineage>
        <taxon>Eukaryota</taxon>
        <taxon>Fungi</taxon>
        <taxon>Dikarya</taxon>
        <taxon>Ascomycota</taxon>
        <taxon>Pezizomycotina</taxon>
        <taxon>Sordariomycetes</taxon>
        <taxon>Hypocreomycetidae</taxon>
        <taxon>Hypocreales</taxon>
        <taxon>Nectriaceae</taxon>
        <taxon>Fusarium</taxon>
        <taxon>Fusarium redolens species complex</taxon>
    </lineage>
</organism>
<name>A0A9P9KIX3_FUSRE</name>
<dbReference type="RefSeq" id="XP_046051563.1">
    <property type="nucleotide sequence ID" value="XM_046189843.1"/>
</dbReference>
<accession>A0A9P9KIX3</accession>
<evidence type="ECO:0000313" key="1">
    <source>
        <dbReference type="EMBL" id="KAH7258855.1"/>
    </source>
</evidence>
<comment type="caution">
    <text evidence="1">The sequence shown here is derived from an EMBL/GenBank/DDBJ whole genome shotgun (WGS) entry which is preliminary data.</text>
</comment>
<dbReference type="EMBL" id="JAGMUX010000005">
    <property type="protein sequence ID" value="KAH7258855.1"/>
    <property type="molecule type" value="Genomic_DNA"/>
</dbReference>
<dbReference type="Proteomes" id="UP000720189">
    <property type="component" value="Unassembled WGS sequence"/>
</dbReference>
<dbReference type="AlphaFoldDB" id="A0A9P9KIX3"/>
<protein>
    <submittedName>
        <fullName evidence="1">Uncharacterized protein</fullName>
    </submittedName>
</protein>
<dbReference type="GeneID" id="70219797"/>
<gene>
    <name evidence="1" type="ORF">BKA55DRAFT_536575</name>
</gene>
<reference evidence="1" key="1">
    <citation type="journal article" date="2021" name="Nat. Commun.">
        <title>Genetic determinants of endophytism in the Arabidopsis root mycobiome.</title>
        <authorList>
            <person name="Mesny F."/>
            <person name="Miyauchi S."/>
            <person name="Thiergart T."/>
            <person name="Pickel B."/>
            <person name="Atanasova L."/>
            <person name="Karlsson M."/>
            <person name="Huettel B."/>
            <person name="Barry K.W."/>
            <person name="Haridas S."/>
            <person name="Chen C."/>
            <person name="Bauer D."/>
            <person name="Andreopoulos W."/>
            <person name="Pangilinan J."/>
            <person name="LaButti K."/>
            <person name="Riley R."/>
            <person name="Lipzen A."/>
            <person name="Clum A."/>
            <person name="Drula E."/>
            <person name="Henrissat B."/>
            <person name="Kohler A."/>
            <person name="Grigoriev I.V."/>
            <person name="Martin F.M."/>
            <person name="Hacquard S."/>
        </authorList>
    </citation>
    <scope>NUCLEOTIDE SEQUENCE</scope>
    <source>
        <strain evidence="1">MPI-CAGE-AT-0023</strain>
    </source>
</reference>
<evidence type="ECO:0000313" key="2">
    <source>
        <dbReference type="Proteomes" id="UP000720189"/>
    </source>
</evidence>